<reference evidence="1 2" key="1">
    <citation type="submission" date="2019-03" db="EMBL/GenBank/DDBJ databases">
        <title>Genomic Encyclopedia of Type Strains, Phase IV (KMG-IV): sequencing the most valuable type-strain genomes for metagenomic binning, comparative biology and taxonomic classification.</title>
        <authorList>
            <person name="Goeker M."/>
        </authorList>
    </citation>
    <scope>NUCLEOTIDE SEQUENCE [LARGE SCALE GENOMIC DNA]</scope>
    <source>
        <strain evidence="1 2">DSM 45361</strain>
    </source>
</reference>
<sequence length="352" mass="36259">MSGWRNKAVRRAPWVLAAAAVVAGAVVWAPSVGATVAPSQAWDARQPGPDDLFTATDGSTNYFRSPIPANPALDPNSDAIVASMGDNTPRLNGPQWQITIYTASNSDPLYHPEFSEDWGCSVGDGIHIPDYATREVPSPGDEWVVVYNKDDGTVKSIWGASKESGQWNGSCGGVWPAASGGGADAKTEGVGTGAEVQAGTGFILNSEIQSGAINHALYFTSTTSCSTFRAPAGKSDGDGGGASCVPMGARIQLDPSVDCAGLPGASDGEKMICVTMQRYGGYVLDSGGPGPLSGIGVAGDDLTDPDRAPWQTPGNGMRDGGILDLAGLDGSTGALADIPWDKLRVLNTWNGQ</sequence>
<dbReference type="OrthoDB" id="3575812at2"/>
<proteinExistence type="predicted"/>
<evidence type="ECO:0000313" key="1">
    <source>
        <dbReference type="EMBL" id="TDQ00830.1"/>
    </source>
</evidence>
<dbReference type="AlphaFoldDB" id="A0A4R6SH26"/>
<comment type="caution">
    <text evidence="1">The sequence shown here is derived from an EMBL/GenBank/DDBJ whole genome shotgun (WGS) entry which is preliminary data.</text>
</comment>
<protein>
    <submittedName>
        <fullName evidence="1">Uncharacterized protein</fullName>
    </submittedName>
</protein>
<dbReference type="Proteomes" id="UP000295444">
    <property type="component" value="Unassembled WGS sequence"/>
</dbReference>
<dbReference type="EMBL" id="SNXZ01000002">
    <property type="protein sequence ID" value="TDQ00830.1"/>
    <property type="molecule type" value="Genomic_DNA"/>
</dbReference>
<accession>A0A4R6SH26</accession>
<name>A0A4R6SH26_LABRH</name>
<keyword evidence="2" id="KW-1185">Reference proteome</keyword>
<dbReference type="RefSeq" id="WP_133849492.1">
    <property type="nucleotide sequence ID" value="NZ_SNXZ01000002.1"/>
</dbReference>
<gene>
    <name evidence="1" type="ORF">EV186_102696</name>
</gene>
<evidence type="ECO:0000313" key="2">
    <source>
        <dbReference type="Proteomes" id="UP000295444"/>
    </source>
</evidence>
<organism evidence="1 2">
    <name type="scientific">Labedaea rhizosphaerae</name>
    <dbReference type="NCBI Taxonomy" id="598644"/>
    <lineage>
        <taxon>Bacteria</taxon>
        <taxon>Bacillati</taxon>
        <taxon>Actinomycetota</taxon>
        <taxon>Actinomycetes</taxon>
        <taxon>Pseudonocardiales</taxon>
        <taxon>Pseudonocardiaceae</taxon>
        <taxon>Labedaea</taxon>
    </lineage>
</organism>